<keyword evidence="2" id="KW-0732">Signal</keyword>
<feature type="region of interest" description="Disordered" evidence="1">
    <location>
        <begin position="34"/>
        <end position="72"/>
    </location>
</feature>
<name>A0ABV5GPC7_9FLAO</name>
<dbReference type="Proteomes" id="UP001589607">
    <property type="component" value="Unassembled WGS sequence"/>
</dbReference>
<feature type="chain" id="PRO_5045296735" evidence="2">
    <location>
        <begin position="22"/>
        <end position="72"/>
    </location>
</feature>
<gene>
    <name evidence="3" type="ORF">ACFFVF_11845</name>
</gene>
<comment type="caution">
    <text evidence="3">The sequence shown here is derived from an EMBL/GenBank/DDBJ whole genome shotgun (WGS) entry which is preliminary data.</text>
</comment>
<reference evidence="3 4" key="1">
    <citation type="submission" date="2024-09" db="EMBL/GenBank/DDBJ databases">
        <authorList>
            <person name="Sun Q."/>
            <person name="Mori K."/>
        </authorList>
    </citation>
    <scope>NUCLEOTIDE SEQUENCE [LARGE SCALE GENOMIC DNA]</scope>
    <source>
        <strain evidence="3 4">CECT 7955</strain>
    </source>
</reference>
<evidence type="ECO:0000256" key="1">
    <source>
        <dbReference type="SAM" id="MobiDB-lite"/>
    </source>
</evidence>
<evidence type="ECO:0000256" key="2">
    <source>
        <dbReference type="SAM" id="SignalP"/>
    </source>
</evidence>
<dbReference type="EMBL" id="JBHMEY010000042">
    <property type="protein sequence ID" value="MFB9097211.1"/>
    <property type="molecule type" value="Genomic_DNA"/>
</dbReference>
<organism evidence="3 4">
    <name type="scientific">Flavobacterium jumunjinense</name>
    <dbReference type="NCBI Taxonomy" id="998845"/>
    <lineage>
        <taxon>Bacteria</taxon>
        <taxon>Pseudomonadati</taxon>
        <taxon>Bacteroidota</taxon>
        <taxon>Flavobacteriia</taxon>
        <taxon>Flavobacteriales</taxon>
        <taxon>Flavobacteriaceae</taxon>
        <taxon>Flavobacterium</taxon>
    </lineage>
</organism>
<protein>
    <submittedName>
        <fullName evidence="3">Uncharacterized protein</fullName>
    </submittedName>
</protein>
<feature type="signal peptide" evidence="2">
    <location>
        <begin position="1"/>
        <end position="21"/>
    </location>
</feature>
<accession>A0ABV5GPC7</accession>
<keyword evidence="4" id="KW-1185">Reference proteome</keyword>
<feature type="compositionally biased region" description="Basic and acidic residues" evidence="1">
    <location>
        <begin position="56"/>
        <end position="72"/>
    </location>
</feature>
<proteinExistence type="predicted"/>
<dbReference type="RefSeq" id="WP_379677947.1">
    <property type="nucleotide sequence ID" value="NZ_JBHMEY010000042.1"/>
</dbReference>
<evidence type="ECO:0000313" key="4">
    <source>
        <dbReference type="Proteomes" id="UP001589607"/>
    </source>
</evidence>
<feature type="non-terminal residue" evidence="3">
    <location>
        <position position="1"/>
    </location>
</feature>
<sequence>TIYLVMVLVFMLSMVSCTTEAYDVQMEDTTEKLDASFMNKDGDGVVEDDGTTDQPEGDKAESTDPIVKPKRD</sequence>
<evidence type="ECO:0000313" key="3">
    <source>
        <dbReference type="EMBL" id="MFB9097211.1"/>
    </source>
</evidence>